<dbReference type="EMBL" id="CP049331">
    <property type="protein sequence ID" value="QIH42449.1"/>
    <property type="molecule type" value="Genomic_DNA"/>
</dbReference>
<accession>A0A6G7CK16</accession>
<evidence type="ECO:0000256" key="1">
    <source>
        <dbReference type="SAM" id="SignalP"/>
    </source>
</evidence>
<proteinExistence type="predicted"/>
<protein>
    <submittedName>
        <fullName evidence="2">DUF2066 domain-containing protein</fullName>
    </submittedName>
</protein>
<keyword evidence="1" id="KW-0732">Signal</keyword>
<evidence type="ECO:0000313" key="2">
    <source>
        <dbReference type="EMBL" id="QIH42449.1"/>
    </source>
</evidence>
<dbReference type="RefSeq" id="WP_165312018.1">
    <property type="nucleotide sequence ID" value="NZ_CP049331.1"/>
</dbReference>
<dbReference type="Proteomes" id="UP000503003">
    <property type="component" value="Chromosome 1"/>
</dbReference>
<feature type="signal peptide" evidence="1">
    <location>
        <begin position="1"/>
        <end position="18"/>
    </location>
</feature>
<reference evidence="2 3" key="1">
    <citation type="submission" date="2020-02" db="EMBL/GenBank/DDBJ databases">
        <title>A complete genome of a marine bacterium Vibrio sp. ZWAL4003 isolated from the mangrove sediment with the ability to degrade polysaccharides.</title>
        <authorList>
            <person name="Wu J."/>
            <person name="Qu W."/>
            <person name="Zeng R."/>
        </authorList>
    </citation>
    <scope>NUCLEOTIDE SEQUENCE [LARGE SCALE GENOMIC DNA]</scope>
    <source>
        <strain evidence="2 3">ZWAL4003</strain>
    </source>
</reference>
<evidence type="ECO:0000313" key="3">
    <source>
        <dbReference type="Proteomes" id="UP000503003"/>
    </source>
</evidence>
<dbReference type="Pfam" id="PF09839">
    <property type="entry name" value="DUF2066"/>
    <property type="match status" value="1"/>
</dbReference>
<feature type="chain" id="PRO_5026274836" evidence="1">
    <location>
        <begin position="19"/>
        <end position="399"/>
    </location>
</feature>
<dbReference type="InterPro" id="IPR018642">
    <property type="entry name" value="DUF2066"/>
</dbReference>
<name>A0A6G7CK16_9VIBR</name>
<keyword evidence="3" id="KW-1185">Reference proteome</keyword>
<organism evidence="2 3">
    <name type="scientific">Vibrio ziniensis</name>
    <dbReference type="NCBI Taxonomy" id="2711221"/>
    <lineage>
        <taxon>Bacteria</taxon>
        <taxon>Pseudomonadati</taxon>
        <taxon>Pseudomonadota</taxon>
        <taxon>Gammaproteobacteria</taxon>
        <taxon>Vibrionales</taxon>
        <taxon>Vibrionaceae</taxon>
        <taxon>Vibrio</taxon>
    </lineage>
</organism>
<sequence length="399" mass="43772">MRYLAFLLMGLISIPASALTTVNLYKTEVVIDQTQVDADAKARALGMQNVIVRATGDKNAADNEVIQKALSKYNQYLNQFSYGQNNDVSTISMQFSAPQIRSLITQAQLPFWLENRANILVWLVEETAYERTISWEHSDSKVLHQLKAESLVRGLPITVPVGDFDDITGLEISDLWGGFIKPISLASSRYPTDAVLVVKAQGDDLRWTLYDQNAYNMLQSQKAPMTGSASGSAAATDMIDKISDYYANKNSVLVGSESSQTVLAAFESIKNANDFFSLEKRLKALSSVASLDIIKIQGQEVIFNVHLLATEEDFEQEVLRIAQVQKAKIQEVPQPTVQTPMLQASTVEQATSVSESQAPSVGTTEPAGVNSVVVSDLSQQGAVTEPVPVVKTLRFTWLD</sequence>
<gene>
    <name evidence="2" type="ORF">G5S32_10770</name>
</gene>
<dbReference type="AlphaFoldDB" id="A0A6G7CK16"/>
<dbReference type="KEGG" id="vzi:G5S32_10770"/>